<reference evidence="1 2" key="1">
    <citation type="submission" date="2019-12" db="EMBL/GenBank/DDBJ databases">
        <title>Full genome sequence of a Bacillus safensis strain isolated from commercially available natto in Indonesia.</title>
        <authorList>
            <person name="Yoshida M."/>
            <person name="Uomi M."/>
            <person name="Waturangi D."/>
            <person name="Ekaputri J.J."/>
            <person name="Setiamarga D.H.E."/>
        </authorList>
    </citation>
    <scope>NUCLEOTIDE SEQUENCE [LARGE SCALE GENOMIC DNA]</scope>
    <source>
        <strain evidence="1 2">IDN1</strain>
    </source>
</reference>
<dbReference type="Proteomes" id="UP000464658">
    <property type="component" value="Chromosome"/>
</dbReference>
<sequence length="99" mass="11252">MMGIVIYFAAVFPKDVDTVRDYLTYVNHFFFPFIRHPPVSLIYHRVFLKGGGKQHEKKKAAFAYLALVLLSGCWDSTNIEELNMAIGFGLDKGDDGHKL</sequence>
<dbReference type="AlphaFoldDB" id="A0A5S9MFB9"/>
<dbReference type="EMBL" id="AP021906">
    <property type="protein sequence ID" value="BBP92187.1"/>
    <property type="molecule type" value="Genomic_DNA"/>
</dbReference>
<accession>A0A5S9MFB9</accession>
<evidence type="ECO:0000313" key="2">
    <source>
        <dbReference type="Proteomes" id="UP000464658"/>
    </source>
</evidence>
<organism evidence="1 2">
    <name type="scientific">Bacillus safensis</name>
    <dbReference type="NCBI Taxonomy" id="561879"/>
    <lineage>
        <taxon>Bacteria</taxon>
        <taxon>Bacillati</taxon>
        <taxon>Bacillota</taxon>
        <taxon>Bacilli</taxon>
        <taxon>Bacillales</taxon>
        <taxon>Bacillaceae</taxon>
        <taxon>Bacillus</taxon>
    </lineage>
</organism>
<gene>
    <name evidence="1" type="ORF">BsIDN1_58050</name>
</gene>
<evidence type="ECO:0000313" key="1">
    <source>
        <dbReference type="EMBL" id="BBP92187.1"/>
    </source>
</evidence>
<proteinExistence type="predicted"/>
<protein>
    <submittedName>
        <fullName evidence="1">Uncharacterized protein</fullName>
    </submittedName>
</protein>
<name>A0A5S9MFB9_BACIA</name>